<accession>A0A1Q3DKX9</accession>
<gene>
    <name evidence="1" type="ORF">SCV_036</name>
</gene>
<name>A0A1Q3DKX9_9VIRU</name>
<dbReference type="GO" id="GO:0019031">
    <property type="term" value="C:viral envelope"/>
    <property type="evidence" value="ECO:0007669"/>
    <property type="project" value="UniProtKB-KW"/>
</dbReference>
<keyword evidence="1" id="KW-0261">Viral envelope protein</keyword>
<organism evidence="1">
    <name type="scientific">Chionoecetes opilio bacilliform virus</name>
    <dbReference type="NCBI Taxonomy" id="1825681"/>
    <lineage>
        <taxon>Viruses</taxon>
        <taxon>Viruses incertae sedis</taxon>
        <taxon>Naldaviricetes</taxon>
        <taxon>Nimaviridae</taxon>
    </lineage>
</organism>
<proteinExistence type="predicted"/>
<dbReference type="EMBL" id="BDLS01000001">
    <property type="protein sequence ID" value="GAV93160.1"/>
    <property type="molecule type" value="Genomic_DNA"/>
</dbReference>
<keyword evidence="1" id="KW-0946">Virion</keyword>
<comment type="caution">
    <text evidence="1">The sequence shown here is derived from an EMBL/GenBank/DDBJ whole genome shotgun (WGS) entry which is preliminary data.</text>
</comment>
<sequence length="940" mass="103973">MVVLMACVVAIMCAAVAFSLTKSISVNASIIQEMRMRGKLKAVSGADPNMALAEYLKIKRRLTHVDDASSFPPHPSIDNLMGLASEENPWGIPSETAERSMWQTATASEINSLHIPQHQRSRVDAATHDQVDKYLGAILGKKIRNRVMDLREKTQDDPNTKTIFESVFGNNDNALHSSVYVSDDIPAASTDAEIMAFGHCSLPVKAVTGKTCAQTCLSSTAVRIKTPFIAGGSWVTADEGDTEDQHYCWAGKTTTLQLDDTPNTSIERLLKPCSLETSNLVLTDDGGWQCRPQYPTYFGGPDGTVKTACAFNSSVHKGPSSVYNSNVTYVDEVTKHPIMGHGDLHHATFLKLLRASKSITRYKYLATDPDLLFKYPIVCECGAQRDTLNNALLSTDDRKVMKFTGMYQCVGNPCFMVPDISNDFGIFNAAKGTCTKLSSALENTVNVVLGDERTPLAGVVPAMGLVIADHTKRPDNILNLNGSTNYDESTAQIIGCAASPVLTASQLDASNASRNILYVPIPSINLPRFDDIDTVVIRPSSIMHLDCLPPLLVKPSSASDRPFCTAAFYVEPAANVTAGHVPQKPYEHNLLATECLRNSRMISGNVHGGSEILYSTLLAHDSVSHNGVFQPVIPTLGDTRLEDIRDFFNRNFNNSRRLSTFEYLMKRQIFSGSHTATDAQLDAAGVYDKFSMWDKNFRRKDFNRTGIEEPRNSFVIREGLLLRSFGPYAATVLAPDSFDFKYMRGEPDAETSSTVKMFNPLQMAFPTSHSILPAKASTLDIFSTDTTRVFDGNIINSFFNSKAENDIIFKTKLFPDTPTNLKQYRVDSDDNAWGLQTFRLDYNPQTGPAVSSDPRLVFDMAHIDATPDGATLTPLSLFKKTPLEWGHKEVDLQHTDWFGENIDTSVAYRRFLIDCSIVLRTMWFSSAWETADYFYTHNDD</sequence>
<reference evidence="1" key="1">
    <citation type="submission" date="2017-01" db="EMBL/GenBank/DDBJ databases">
        <title>Draft genome sequence of uncultured bacilliform virus purified from snow crab.</title>
        <authorList>
            <person name="Takano T."/>
        </authorList>
    </citation>
    <scope>NUCLEOTIDE SEQUENCE</scope>
    <source>
        <strain evidence="1">Isolate_1</strain>
    </source>
</reference>
<evidence type="ECO:0000313" key="1">
    <source>
        <dbReference type="EMBL" id="GAV93160.1"/>
    </source>
</evidence>
<protein>
    <submittedName>
        <fullName evidence="1">Envelope protein</fullName>
    </submittedName>
</protein>